<keyword evidence="1" id="KW-0812">Transmembrane</keyword>
<sequence length="164" mass="17724">MAAAAPIPATRRARDRLARSLRDRRGVSALEFAAILPFLIVLFLGAFDIGNAFQQGIRLEAAARAGAQAAFANPSADSSGKLAHVETLVKNNLPADWTDLTVSARVTLYRCDNGTDSTSRSSTCTTPKRIEITASRPFTFVGPLTEYMLPFLSPVRGNVEVRLM</sequence>
<keyword evidence="1" id="KW-1133">Transmembrane helix</keyword>
<feature type="domain" description="TadE-like" evidence="2">
    <location>
        <begin position="26"/>
        <end position="67"/>
    </location>
</feature>
<dbReference type="AlphaFoldDB" id="A0A8J2ZDW0"/>
<gene>
    <name evidence="3" type="ORF">GCM10010964_33690</name>
</gene>
<keyword evidence="4" id="KW-1185">Reference proteome</keyword>
<evidence type="ECO:0000256" key="1">
    <source>
        <dbReference type="SAM" id="Phobius"/>
    </source>
</evidence>
<accession>A0A8J2ZDW0</accession>
<evidence type="ECO:0000259" key="2">
    <source>
        <dbReference type="Pfam" id="PF07811"/>
    </source>
</evidence>
<organism evidence="3 4">
    <name type="scientific">Caldovatus sediminis</name>
    <dbReference type="NCBI Taxonomy" id="2041189"/>
    <lineage>
        <taxon>Bacteria</taxon>
        <taxon>Pseudomonadati</taxon>
        <taxon>Pseudomonadota</taxon>
        <taxon>Alphaproteobacteria</taxon>
        <taxon>Acetobacterales</taxon>
        <taxon>Roseomonadaceae</taxon>
        <taxon>Caldovatus</taxon>
    </lineage>
</organism>
<proteinExistence type="predicted"/>
<keyword evidence="1" id="KW-0472">Membrane</keyword>
<evidence type="ECO:0000313" key="4">
    <source>
        <dbReference type="Proteomes" id="UP000597507"/>
    </source>
</evidence>
<evidence type="ECO:0000313" key="3">
    <source>
        <dbReference type="EMBL" id="GGG43535.1"/>
    </source>
</evidence>
<feature type="transmembrane region" description="Helical" evidence="1">
    <location>
        <begin position="26"/>
        <end position="47"/>
    </location>
</feature>
<reference evidence="3 4" key="1">
    <citation type="journal article" date="2014" name="Int. J. Syst. Evol. Microbiol.">
        <title>Complete genome sequence of Corynebacterium casei LMG S-19264T (=DSM 44701T), isolated from a smear-ripened cheese.</title>
        <authorList>
            <consortium name="US DOE Joint Genome Institute (JGI-PGF)"/>
            <person name="Walter F."/>
            <person name="Albersmeier A."/>
            <person name="Kalinowski J."/>
            <person name="Ruckert C."/>
        </authorList>
    </citation>
    <scope>NUCLEOTIDE SEQUENCE [LARGE SCALE GENOMIC DNA]</scope>
    <source>
        <strain evidence="3 4">CGMCC 1.16330</strain>
    </source>
</reference>
<comment type="caution">
    <text evidence="3">The sequence shown here is derived from an EMBL/GenBank/DDBJ whole genome shotgun (WGS) entry which is preliminary data.</text>
</comment>
<dbReference type="Proteomes" id="UP000597507">
    <property type="component" value="Unassembled WGS sequence"/>
</dbReference>
<dbReference type="InterPro" id="IPR012495">
    <property type="entry name" value="TadE-like_dom"/>
</dbReference>
<name>A0A8J2ZDW0_9PROT</name>
<dbReference type="EMBL" id="BMKS01000012">
    <property type="protein sequence ID" value="GGG43535.1"/>
    <property type="molecule type" value="Genomic_DNA"/>
</dbReference>
<protein>
    <recommendedName>
        <fullName evidence="2">TadE-like domain-containing protein</fullName>
    </recommendedName>
</protein>
<dbReference type="Pfam" id="PF07811">
    <property type="entry name" value="TadE"/>
    <property type="match status" value="1"/>
</dbReference>